<name>A0AAD9RG85_9HYME</name>
<reference evidence="3" key="1">
    <citation type="submission" date="2021-08" db="EMBL/GenBank/DDBJ databases">
        <authorList>
            <person name="Misof B."/>
            <person name="Oliver O."/>
            <person name="Podsiadlowski L."/>
            <person name="Donath A."/>
            <person name="Peters R."/>
            <person name="Mayer C."/>
            <person name="Rust J."/>
            <person name="Gunkel S."/>
            <person name="Lesny P."/>
            <person name="Martin S."/>
            <person name="Oeyen J.P."/>
            <person name="Petersen M."/>
            <person name="Panagiotis P."/>
            <person name="Wilbrandt J."/>
            <person name="Tanja T."/>
        </authorList>
    </citation>
    <scope>NUCLEOTIDE SEQUENCE</scope>
    <source>
        <strain evidence="3">GBR_01_08_01A</strain>
        <tissue evidence="3">Thorax + abdomen</tissue>
    </source>
</reference>
<accession>A0AAD9RG85</accession>
<protein>
    <submittedName>
        <fullName evidence="3">Uncharacterized protein</fullName>
    </submittedName>
</protein>
<keyword evidence="4" id="KW-1185">Reference proteome</keyword>
<organism evidence="3 4">
    <name type="scientific">Odynerus spinipes</name>
    <dbReference type="NCBI Taxonomy" id="1348599"/>
    <lineage>
        <taxon>Eukaryota</taxon>
        <taxon>Metazoa</taxon>
        <taxon>Ecdysozoa</taxon>
        <taxon>Arthropoda</taxon>
        <taxon>Hexapoda</taxon>
        <taxon>Insecta</taxon>
        <taxon>Pterygota</taxon>
        <taxon>Neoptera</taxon>
        <taxon>Endopterygota</taxon>
        <taxon>Hymenoptera</taxon>
        <taxon>Apocrita</taxon>
        <taxon>Aculeata</taxon>
        <taxon>Vespoidea</taxon>
        <taxon>Vespidae</taxon>
        <taxon>Eumeninae</taxon>
        <taxon>Odynerus</taxon>
    </lineage>
</organism>
<evidence type="ECO:0000313" key="3">
    <source>
        <dbReference type="EMBL" id="KAK2579127.1"/>
    </source>
</evidence>
<gene>
    <name evidence="3" type="ORF">KPH14_001297</name>
</gene>
<reference evidence="3" key="2">
    <citation type="journal article" date="2023" name="Commun. Biol.">
        <title>Intrasexual cuticular hydrocarbon dimorphism in a wasp sheds light on hydrocarbon biosynthesis genes in Hymenoptera.</title>
        <authorList>
            <person name="Moris V.C."/>
            <person name="Podsiadlowski L."/>
            <person name="Martin S."/>
            <person name="Oeyen J.P."/>
            <person name="Donath A."/>
            <person name="Petersen M."/>
            <person name="Wilbrandt J."/>
            <person name="Misof B."/>
            <person name="Liedtke D."/>
            <person name="Thamm M."/>
            <person name="Scheiner R."/>
            <person name="Schmitt T."/>
            <person name="Niehuis O."/>
        </authorList>
    </citation>
    <scope>NUCLEOTIDE SEQUENCE</scope>
    <source>
        <strain evidence="3">GBR_01_08_01A</strain>
    </source>
</reference>
<dbReference type="Proteomes" id="UP001258017">
    <property type="component" value="Unassembled WGS sequence"/>
</dbReference>
<dbReference type="AlphaFoldDB" id="A0AAD9RG85"/>
<dbReference type="EMBL" id="JAIFRP010000104">
    <property type="protein sequence ID" value="KAK2579127.1"/>
    <property type="molecule type" value="Genomic_DNA"/>
</dbReference>
<evidence type="ECO:0000256" key="1">
    <source>
        <dbReference type="SAM" id="Coils"/>
    </source>
</evidence>
<comment type="caution">
    <text evidence="3">The sequence shown here is derived from an EMBL/GenBank/DDBJ whole genome shotgun (WGS) entry which is preliminary data.</text>
</comment>
<proteinExistence type="predicted"/>
<sequence>MVRLDEVDDLVNQMMKAPIFLPSDKHRLLEDENKGLLDPNLIMDARHKIIRDMLSDSGAKCSALEEAKRLLKEEEIKENCLKKEQHFLETQLRKFESELHKSRPKFQKQYGCNKKSLANSDDENFWRISSRMKIDARSMDKSKAQTTGTKRKQTSVEELSSLIEDINKNDIKREDEKQSFGNIKVTIKDKISFDSKEEEMQLTRKYFELLRKNAMEERRFRDIKIKVQQNMASRILRKYFQIWKSYTEDMKNIAKIKKETQDKSHDRKIEIFINEITEKQKELTKIPKQQIKNSFPLKSIQENEDKKKLNHHKKHIVIDSPAQNRLNAQKAIIEKQKSKLAEQNRIIEELRLKQIQEELAKMDKETVNTARETLMHCGQETRRTLIQLMRQAGYRDKSMALPQQVPSPPKFLTQMEARAEARRERLKKAEETRRKKLEEQKLKEEAAKLEEEEKKKKLQQEVAREARRLREEQEKCRAQEIERLKELNARADKFYHKYLFRHYVKKSCMKLIEMRNDFVQKVDDRYKNSLLLRTFTAWRRETQRQYQVKLELATSVYDRNLLWYAFKDWKDMAKEENRKNQVAKDFYDMKLQEKCFRAFGTIIMELKSKRLKDEQTAQEHYEYKLKSKYFNKWKKYPEIAEMVKESEKQRKKWREIVQEIVPDFDPKERGVALED</sequence>
<dbReference type="InterPro" id="IPR052270">
    <property type="entry name" value="CACF_protein"/>
</dbReference>
<dbReference type="PANTHER" id="PTHR22028:SF5">
    <property type="entry name" value="COILED-COIL DOMAIN-CONTAINING PROTEIN 191"/>
    <property type="match status" value="1"/>
</dbReference>
<keyword evidence="1" id="KW-0175">Coiled coil</keyword>
<dbReference type="PANTHER" id="PTHR22028">
    <property type="entry name" value="SFI1 SPINDLE BODY DOMAIN-CONTAINING PROTEIN-RELATED"/>
    <property type="match status" value="1"/>
</dbReference>
<evidence type="ECO:0000313" key="4">
    <source>
        <dbReference type="Proteomes" id="UP001258017"/>
    </source>
</evidence>
<feature type="coiled-coil region" evidence="1">
    <location>
        <begin position="323"/>
        <end position="372"/>
    </location>
</feature>
<feature type="region of interest" description="Disordered" evidence="2">
    <location>
        <begin position="420"/>
        <end position="440"/>
    </location>
</feature>
<evidence type="ECO:0000256" key="2">
    <source>
        <dbReference type="SAM" id="MobiDB-lite"/>
    </source>
</evidence>